<proteinExistence type="inferred from homology"/>
<reference evidence="3" key="1">
    <citation type="journal article" date="2017" name="PLoS ONE">
        <title>The Agassiz's desert tortoise genome provides a resource for the conservation of a threatened species.</title>
        <authorList>
            <person name="Tollis M."/>
            <person name="DeNardo D.F."/>
            <person name="Cornelius J.A."/>
            <person name="Dolby G.A."/>
            <person name="Edwards T."/>
            <person name="Henen B.T."/>
            <person name="Karl A.E."/>
            <person name="Murphy R.W."/>
            <person name="Kusumi K."/>
        </authorList>
    </citation>
    <scope>NUCLEOTIDE SEQUENCE [LARGE SCALE GENOMIC DNA]</scope>
</reference>
<dbReference type="STRING" id="38772.ENSGAGP00000007784"/>
<dbReference type="Ensembl" id="ENSGAGT00000008973.1">
    <property type="protein sequence ID" value="ENSGAGP00000007784.1"/>
    <property type="gene ID" value="ENSGAGG00000006202.1"/>
</dbReference>
<reference evidence="2" key="3">
    <citation type="submission" date="2025-09" db="UniProtKB">
        <authorList>
            <consortium name="Ensembl"/>
        </authorList>
    </citation>
    <scope>IDENTIFICATION</scope>
</reference>
<protein>
    <submittedName>
        <fullName evidence="2">Uncharacterized protein</fullName>
    </submittedName>
</protein>
<dbReference type="AlphaFoldDB" id="A0A452H004"/>
<dbReference type="Proteomes" id="UP000291020">
    <property type="component" value="Unassembled WGS sequence"/>
</dbReference>
<reference evidence="2" key="2">
    <citation type="submission" date="2025-08" db="UniProtKB">
        <authorList>
            <consortium name="Ensembl"/>
        </authorList>
    </citation>
    <scope>IDENTIFICATION</scope>
</reference>
<sequence length="155" mass="17098">MTKQQSLRNGLLLHVLSSSFNLSESLATVGEKVCAEVNSCLSQHGFTPFTAEKEIALKGQIQTLGNSDNTICKLIDSRIQAFLESYLTSGHQKSFPAIPGGLGPIQREMEEIAVKYVRLVNYNKMVFSPYYDVILSKLLDKAESQLLEVRGGTTL</sequence>
<comment type="similarity">
    <text evidence="1">Belongs to the TCP11 family.</text>
</comment>
<dbReference type="Pfam" id="PF05794">
    <property type="entry name" value="Tcp11"/>
    <property type="match status" value="1"/>
</dbReference>
<name>A0A452H004_9SAUR</name>
<evidence type="ECO:0000256" key="1">
    <source>
        <dbReference type="ARBA" id="ARBA00010954"/>
    </source>
</evidence>
<organism evidence="2 3">
    <name type="scientific">Gopherus agassizii</name>
    <name type="common">Agassiz's desert tortoise</name>
    <dbReference type="NCBI Taxonomy" id="38772"/>
    <lineage>
        <taxon>Eukaryota</taxon>
        <taxon>Metazoa</taxon>
        <taxon>Chordata</taxon>
        <taxon>Craniata</taxon>
        <taxon>Vertebrata</taxon>
        <taxon>Euteleostomi</taxon>
        <taxon>Archelosauria</taxon>
        <taxon>Testudinata</taxon>
        <taxon>Testudines</taxon>
        <taxon>Cryptodira</taxon>
        <taxon>Durocryptodira</taxon>
        <taxon>Testudinoidea</taxon>
        <taxon>Testudinidae</taxon>
        <taxon>Gopherus</taxon>
    </lineage>
</organism>
<dbReference type="PANTHER" id="PTHR12832">
    <property type="entry name" value="TESTIS-SPECIFIC PROTEIN PBS13 T-COMPLEX 11"/>
    <property type="match status" value="1"/>
</dbReference>
<evidence type="ECO:0000313" key="2">
    <source>
        <dbReference type="Ensembl" id="ENSGAGP00000007784.1"/>
    </source>
</evidence>
<evidence type="ECO:0000313" key="3">
    <source>
        <dbReference type="Proteomes" id="UP000291020"/>
    </source>
</evidence>
<keyword evidence="3" id="KW-1185">Reference proteome</keyword>
<dbReference type="InterPro" id="IPR008862">
    <property type="entry name" value="Tcp11"/>
</dbReference>
<dbReference type="GO" id="GO:0007165">
    <property type="term" value="P:signal transduction"/>
    <property type="evidence" value="ECO:0007669"/>
    <property type="project" value="TreeGrafter"/>
</dbReference>
<dbReference type="PANTHER" id="PTHR12832:SF15">
    <property type="entry name" value="T-COMPLEX PROTEIN 11-LIKE PROTEIN 1"/>
    <property type="match status" value="1"/>
</dbReference>
<accession>A0A452H004</accession>